<sequence>MILMLVILEKIDMEAKTASFEVPAIGIESQLQLSTMKAMGIHNYHNAAVAALSILGLDIGVDAEALNSTIEILRAPPHRMQIDGNALIEIEFCVWKILPIFGLEHIWQALQKFDLSGLVHKDICGVTWIDDSKATNVEAAYVGLMGLRRQKCVVLLGGLAKVLNGQDSNGFEQLVEPLNNHRCVITFGSSGPMIHKTLVDNGLSIPCIGAANLKDAISHARKMAKHGDAIVLSPGCASFDEFKNFEHRGMVFQELAFPS</sequence>
<gene>
    <name evidence="1" type="ORF">Pint_17991</name>
</gene>
<keyword evidence="2" id="KW-1185">Reference proteome</keyword>
<reference evidence="2" key="1">
    <citation type="journal article" date="2023" name="G3 (Bethesda)">
        <title>Genome assembly and association tests identify interacting loci associated with vigor, precocity, and sex in interspecific pistachio rootstocks.</title>
        <authorList>
            <person name="Palmer W."/>
            <person name="Jacygrad E."/>
            <person name="Sagayaradj S."/>
            <person name="Cavanaugh K."/>
            <person name="Han R."/>
            <person name="Bertier L."/>
            <person name="Beede B."/>
            <person name="Kafkas S."/>
            <person name="Golino D."/>
            <person name="Preece J."/>
            <person name="Michelmore R."/>
        </authorList>
    </citation>
    <scope>NUCLEOTIDE SEQUENCE [LARGE SCALE GENOMIC DNA]</scope>
</reference>
<organism evidence="1 2">
    <name type="scientific">Pistacia integerrima</name>
    <dbReference type="NCBI Taxonomy" id="434235"/>
    <lineage>
        <taxon>Eukaryota</taxon>
        <taxon>Viridiplantae</taxon>
        <taxon>Streptophyta</taxon>
        <taxon>Embryophyta</taxon>
        <taxon>Tracheophyta</taxon>
        <taxon>Spermatophyta</taxon>
        <taxon>Magnoliopsida</taxon>
        <taxon>eudicotyledons</taxon>
        <taxon>Gunneridae</taxon>
        <taxon>Pentapetalae</taxon>
        <taxon>rosids</taxon>
        <taxon>malvids</taxon>
        <taxon>Sapindales</taxon>
        <taxon>Anacardiaceae</taxon>
        <taxon>Pistacia</taxon>
    </lineage>
</organism>
<proteinExistence type="predicted"/>
<protein>
    <submittedName>
        <fullName evidence="1">Uncharacterized protein</fullName>
    </submittedName>
</protein>
<dbReference type="EMBL" id="CM047739">
    <property type="protein sequence ID" value="KAJ0042596.1"/>
    <property type="molecule type" value="Genomic_DNA"/>
</dbReference>
<dbReference type="Proteomes" id="UP001163603">
    <property type="component" value="Chromosome 4"/>
</dbReference>
<evidence type="ECO:0000313" key="1">
    <source>
        <dbReference type="EMBL" id="KAJ0042596.1"/>
    </source>
</evidence>
<name>A0ACC0YXE3_9ROSI</name>
<accession>A0ACC0YXE3</accession>
<comment type="caution">
    <text evidence="1">The sequence shown here is derived from an EMBL/GenBank/DDBJ whole genome shotgun (WGS) entry which is preliminary data.</text>
</comment>
<evidence type="ECO:0000313" key="2">
    <source>
        <dbReference type="Proteomes" id="UP001163603"/>
    </source>
</evidence>